<proteinExistence type="predicted"/>
<dbReference type="AlphaFoldDB" id="A0A1H7MHL3"/>
<dbReference type="SUPFAM" id="SSF46548">
    <property type="entry name" value="alpha-helical ferredoxin"/>
    <property type="match status" value="1"/>
</dbReference>
<sequence>MTDYAALQTGAAERGLTLLGGFTDDNRTTVLLGPDPQGFWPILQTAPEARHPDPVDRWSTRIVGDWAADLGAQARFPFGTPLHPFITWARRTGRCHISPVGLLVHDAQGLMVSFRGALTFDHDIALPAAPPSPCTGCAAPCLTACPVGAMTGDGYDLRACHDWLDDPRNTCMARGCSVRRACPASPPRPDAQSAHHMAYFHRPTLQTEER</sequence>
<evidence type="ECO:0000256" key="1">
    <source>
        <dbReference type="SAM" id="MobiDB-lite"/>
    </source>
</evidence>
<evidence type="ECO:0000313" key="3">
    <source>
        <dbReference type="EMBL" id="SEL10569.1"/>
    </source>
</evidence>
<dbReference type="EMBL" id="FNZQ01000003">
    <property type="protein sequence ID" value="SEL10569.1"/>
    <property type="molecule type" value="Genomic_DNA"/>
</dbReference>
<dbReference type="STRING" id="188906.SAMN04488526_1937"/>
<feature type="region of interest" description="Disordered" evidence="1">
    <location>
        <begin position="187"/>
        <end position="210"/>
    </location>
</feature>
<dbReference type="InterPro" id="IPR017896">
    <property type="entry name" value="4Fe4S_Fe-S-bd"/>
</dbReference>
<accession>A0A1H7MHL3</accession>
<dbReference type="Proteomes" id="UP000199283">
    <property type="component" value="Unassembled WGS sequence"/>
</dbReference>
<feature type="domain" description="4Fe-4S ferredoxin-type" evidence="2">
    <location>
        <begin position="125"/>
        <end position="155"/>
    </location>
</feature>
<gene>
    <name evidence="3" type="ORF">SAMN04488526_1937</name>
</gene>
<name>A0A1H7MHL3_9RHOB</name>
<keyword evidence="4" id="KW-1185">Reference proteome</keyword>
<evidence type="ECO:0000313" key="4">
    <source>
        <dbReference type="Proteomes" id="UP000199283"/>
    </source>
</evidence>
<dbReference type="PROSITE" id="PS51379">
    <property type="entry name" value="4FE4S_FER_2"/>
    <property type="match status" value="1"/>
</dbReference>
<organism evidence="3 4">
    <name type="scientific">Jannaschia helgolandensis</name>
    <dbReference type="NCBI Taxonomy" id="188906"/>
    <lineage>
        <taxon>Bacteria</taxon>
        <taxon>Pseudomonadati</taxon>
        <taxon>Pseudomonadota</taxon>
        <taxon>Alphaproteobacteria</taxon>
        <taxon>Rhodobacterales</taxon>
        <taxon>Roseobacteraceae</taxon>
        <taxon>Jannaschia</taxon>
    </lineage>
</organism>
<evidence type="ECO:0000259" key="2">
    <source>
        <dbReference type="PROSITE" id="PS51379"/>
    </source>
</evidence>
<dbReference type="OrthoDB" id="8279740at2"/>
<protein>
    <recommendedName>
        <fullName evidence="2">4Fe-4S ferredoxin-type domain-containing protein</fullName>
    </recommendedName>
</protein>
<dbReference type="RefSeq" id="WP_092762226.1">
    <property type="nucleotide sequence ID" value="NZ_FNZQ01000003.1"/>
</dbReference>
<reference evidence="3 4" key="1">
    <citation type="submission" date="2016-10" db="EMBL/GenBank/DDBJ databases">
        <authorList>
            <person name="de Groot N.N."/>
        </authorList>
    </citation>
    <scope>NUCLEOTIDE SEQUENCE [LARGE SCALE GENOMIC DNA]</scope>
    <source>
        <strain evidence="3 4">DSM 14858</strain>
    </source>
</reference>